<name>Q2SQG8_HAHCH</name>
<dbReference type="PANTHER" id="PTHR10794:SF63">
    <property type="entry name" value="ALPHA_BETA HYDROLASE 1, ISOFORM A"/>
    <property type="match status" value="1"/>
</dbReference>
<dbReference type="HOGENOM" id="CLU_032487_0_1_6"/>
<dbReference type="Gene3D" id="3.40.50.1820">
    <property type="entry name" value="alpha/beta hydrolase"/>
    <property type="match status" value="1"/>
</dbReference>
<dbReference type="InterPro" id="IPR050960">
    <property type="entry name" value="AB_hydrolase_4_sf"/>
</dbReference>
<dbReference type="PANTHER" id="PTHR10794">
    <property type="entry name" value="ABHYDROLASE DOMAIN-CONTAINING PROTEIN"/>
    <property type="match status" value="1"/>
</dbReference>
<dbReference type="AlphaFoldDB" id="Q2SQG8"/>
<dbReference type="Proteomes" id="UP000000238">
    <property type="component" value="Chromosome"/>
</dbReference>
<accession>Q2SQG8</accession>
<dbReference type="InterPro" id="IPR012020">
    <property type="entry name" value="ABHD4"/>
</dbReference>
<evidence type="ECO:0000313" key="5">
    <source>
        <dbReference type="Proteomes" id="UP000000238"/>
    </source>
</evidence>
<dbReference type="PIRSF" id="PIRSF005211">
    <property type="entry name" value="Ab_hydro_YheT"/>
    <property type="match status" value="1"/>
</dbReference>
<dbReference type="STRING" id="349521.HCH_00189"/>
<feature type="domain" description="AB hydrolase-1" evidence="3">
    <location>
        <begin position="81"/>
        <end position="317"/>
    </location>
</feature>
<dbReference type="GO" id="GO:0047372">
    <property type="term" value="F:monoacylglycerol lipase activity"/>
    <property type="evidence" value="ECO:0007669"/>
    <property type="project" value="TreeGrafter"/>
</dbReference>
<feature type="active site" description="Charge relay system" evidence="2">
    <location>
        <position position="158"/>
    </location>
</feature>
<keyword evidence="4" id="KW-0378">Hydrolase</keyword>
<dbReference type="RefSeq" id="WP_011394183.1">
    <property type="nucleotide sequence ID" value="NC_007645.1"/>
</dbReference>
<keyword evidence="5" id="KW-1185">Reference proteome</keyword>
<dbReference type="GO" id="GO:0034338">
    <property type="term" value="F:short-chain carboxylesterase activity"/>
    <property type="evidence" value="ECO:0007669"/>
    <property type="project" value="TreeGrafter"/>
</dbReference>
<dbReference type="EMBL" id="CP000155">
    <property type="protein sequence ID" value="ABC27106.1"/>
    <property type="molecule type" value="Genomic_DNA"/>
</dbReference>
<feature type="active site" description="Charge relay system" evidence="2">
    <location>
        <position position="311"/>
    </location>
</feature>
<comment type="similarity">
    <text evidence="1">Belongs to the AB hydrolase superfamily. AB hydrolase 4 family.</text>
</comment>
<gene>
    <name evidence="4" type="ordered locus">HCH_00189</name>
</gene>
<dbReference type="InterPro" id="IPR000073">
    <property type="entry name" value="AB_hydrolase_1"/>
</dbReference>
<dbReference type="InterPro" id="IPR029058">
    <property type="entry name" value="AB_hydrolase_fold"/>
</dbReference>
<dbReference type="ESTHER" id="hahch-q2sqg8">
    <property type="family name" value="abh_upf0017"/>
</dbReference>
<dbReference type="eggNOG" id="COG0429">
    <property type="taxonomic scope" value="Bacteria"/>
</dbReference>
<evidence type="ECO:0000256" key="1">
    <source>
        <dbReference type="ARBA" id="ARBA00010884"/>
    </source>
</evidence>
<proteinExistence type="inferred from homology"/>
<sequence>MNDATDDRHSEETAEWKPQFGLRNRHVQSLFASVKLRRPMMAKRAQEVLDRARPYIFDCADGGKIHGLLSCREDKPRKLAVLIHGWEGCADSLYILSLAAHLYNTGYDIFRLHLRDHGPTHHLTEELFHANRLDEVCEALNKMQTQLEPEQWYLAGFSLGGNFALRVATKVRKFELNLSKVAAISPVLEPMHTLWALEHGLPIYRSYFRKKWLRSLRKKADNHPGLIDYDAFYDRKSLTEMSDYFVGAHTPYPNSEVYFKGYAVTGERLRQIQVETRLVLAEDDPVIPARDLEHLNGNPLLKIIRSPYGGHCGFIENFKMESWVDRYIADFLAEGAQG</sequence>
<evidence type="ECO:0000313" key="4">
    <source>
        <dbReference type="EMBL" id="ABC27106.1"/>
    </source>
</evidence>
<protein>
    <submittedName>
        <fullName evidence="4">Predicted hydrolase of the alpha/beta-hydrolase fold</fullName>
    </submittedName>
</protein>
<dbReference type="SUPFAM" id="SSF53474">
    <property type="entry name" value="alpha/beta-Hydrolases"/>
    <property type="match status" value="1"/>
</dbReference>
<dbReference type="Pfam" id="PF00561">
    <property type="entry name" value="Abhydrolase_1"/>
    <property type="match status" value="1"/>
</dbReference>
<evidence type="ECO:0000256" key="2">
    <source>
        <dbReference type="PIRSR" id="PIRSR005211-1"/>
    </source>
</evidence>
<reference evidence="4 5" key="1">
    <citation type="journal article" date="2005" name="Nucleic Acids Res.">
        <title>Genomic blueprint of Hahella chejuensis, a marine microbe producing an algicidal agent.</title>
        <authorList>
            <person name="Jeong H."/>
            <person name="Yim J.H."/>
            <person name="Lee C."/>
            <person name="Choi S.-H."/>
            <person name="Park Y.K."/>
            <person name="Yoon S.H."/>
            <person name="Hur C.-G."/>
            <person name="Kang H.-Y."/>
            <person name="Kim D."/>
            <person name="Lee H.H."/>
            <person name="Park K.H."/>
            <person name="Park S.-H."/>
            <person name="Park H.-S."/>
            <person name="Lee H.K."/>
            <person name="Oh T.K."/>
            <person name="Kim J.F."/>
        </authorList>
    </citation>
    <scope>NUCLEOTIDE SEQUENCE [LARGE SCALE GENOMIC DNA]</scope>
    <source>
        <strain evidence="4 5">KCTC 2396</strain>
    </source>
</reference>
<feature type="active site" description="Charge relay system" evidence="2">
    <location>
        <position position="284"/>
    </location>
</feature>
<evidence type="ECO:0000259" key="3">
    <source>
        <dbReference type="Pfam" id="PF00561"/>
    </source>
</evidence>
<organism evidence="4 5">
    <name type="scientific">Hahella chejuensis (strain KCTC 2396)</name>
    <dbReference type="NCBI Taxonomy" id="349521"/>
    <lineage>
        <taxon>Bacteria</taxon>
        <taxon>Pseudomonadati</taxon>
        <taxon>Pseudomonadota</taxon>
        <taxon>Gammaproteobacteria</taxon>
        <taxon>Oceanospirillales</taxon>
        <taxon>Hahellaceae</taxon>
        <taxon>Hahella</taxon>
    </lineage>
</organism>
<dbReference type="KEGG" id="hch:HCH_00189"/>